<feature type="domain" description="Pyrroline-5-carboxylate reductase catalytic N-terminal" evidence="2">
    <location>
        <begin position="3"/>
        <end position="91"/>
    </location>
</feature>
<keyword evidence="4" id="KW-1185">Reference proteome</keyword>
<evidence type="ECO:0000259" key="2">
    <source>
        <dbReference type="Pfam" id="PF03807"/>
    </source>
</evidence>
<dbReference type="PANTHER" id="PTHR14239">
    <property type="entry name" value="DUDULIN-RELATED"/>
    <property type="match status" value="1"/>
</dbReference>
<sequence>MDISIIGTGNMAKGFAGVFAEAGHQVTVVGRDKAKAQAVANEIGHEAKGGAFDAAGNSSDVTFLAVPYDAAVEIVSAGGFDGRIVVDVTNPMKADFSGLAIGHSTSAAEEIQNAAPRAKVVKAFNTVFASVLANGGKAAGKAATVFVAGDDEDARRQVAALAKSAGFRAVETGGLASARLLEPVAALNIALGYGLGHGTDIAPAWQGIS</sequence>
<organism evidence="3 4">
    <name type="scientific">Neoaquamicrobium microcysteis</name>
    <dbReference type="NCBI Taxonomy" id="2682781"/>
    <lineage>
        <taxon>Bacteria</taxon>
        <taxon>Pseudomonadati</taxon>
        <taxon>Pseudomonadota</taxon>
        <taxon>Alphaproteobacteria</taxon>
        <taxon>Hyphomicrobiales</taxon>
        <taxon>Phyllobacteriaceae</taxon>
        <taxon>Neoaquamicrobium</taxon>
    </lineage>
</organism>
<dbReference type="InterPro" id="IPR051267">
    <property type="entry name" value="STEAP_metalloreductase"/>
</dbReference>
<dbReference type="AlphaFoldDB" id="A0A5D4HA48"/>
<dbReference type="SUPFAM" id="SSF51735">
    <property type="entry name" value="NAD(P)-binding Rossmann-fold domains"/>
    <property type="match status" value="1"/>
</dbReference>
<protein>
    <submittedName>
        <fullName evidence="3">NADPH-dependent F420 reductase</fullName>
    </submittedName>
</protein>
<comment type="caution">
    <text evidence="3">The sequence shown here is derived from an EMBL/GenBank/DDBJ whole genome shotgun (WGS) entry which is preliminary data.</text>
</comment>
<dbReference type="EMBL" id="VSZS01000051">
    <property type="protein sequence ID" value="TYR35660.1"/>
    <property type="molecule type" value="Genomic_DNA"/>
</dbReference>
<keyword evidence="1" id="KW-0560">Oxidoreductase</keyword>
<dbReference type="OrthoDB" id="7557417at2"/>
<evidence type="ECO:0000313" key="4">
    <source>
        <dbReference type="Proteomes" id="UP000323258"/>
    </source>
</evidence>
<dbReference type="Pfam" id="PF03807">
    <property type="entry name" value="F420_oxidored"/>
    <property type="match status" value="1"/>
</dbReference>
<dbReference type="GO" id="GO:0016491">
    <property type="term" value="F:oxidoreductase activity"/>
    <property type="evidence" value="ECO:0007669"/>
    <property type="project" value="UniProtKB-KW"/>
</dbReference>
<evidence type="ECO:0000256" key="1">
    <source>
        <dbReference type="ARBA" id="ARBA00023002"/>
    </source>
</evidence>
<evidence type="ECO:0000313" key="3">
    <source>
        <dbReference type="EMBL" id="TYR35660.1"/>
    </source>
</evidence>
<dbReference type="Proteomes" id="UP000323258">
    <property type="component" value="Unassembled WGS sequence"/>
</dbReference>
<reference evidence="3 4" key="1">
    <citation type="submission" date="2019-08" db="EMBL/GenBank/DDBJ databases">
        <authorList>
            <person name="Seo Y.L."/>
        </authorList>
    </citation>
    <scope>NUCLEOTIDE SEQUENCE [LARGE SCALE GENOMIC DNA]</scope>
    <source>
        <strain evidence="3 4">MaA-C15</strain>
    </source>
</reference>
<dbReference type="PANTHER" id="PTHR14239:SF10">
    <property type="entry name" value="REDUCTASE"/>
    <property type="match status" value="1"/>
</dbReference>
<accession>A0A5D4HA48</accession>
<dbReference type="RefSeq" id="WP_148913032.1">
    <property type="nucleotide sequence ID" value="NZ_VSZS01000051.1"/>
</dbReference>
<dbReference type="Gene3D" id="3.40.50.720">
    <property type="entry name" value="NAD(P)-binding Rossmann-like Domain"/>
    <property type="match status" value="1"/>
</dbReference>
<dbReference type="InterPro" id="IPR036291">
    <property type="entry name" value="NAD(P)-bd_dom_sf"/>
</dbReference>
<gene>
    <name evidence="3" type="ORF">FY036_02005</name>
</gene>
<reference evidence="3 4" key="2">
    <citation type="submission" date="2019-09" db="EMBL/GenBank/DDBJ databases">
        <title>Mesorhizobium sp. MaA-C15 isolated from Microcystis aeruginosa.</title>
        <authorList>
            <person name="Jeong S.E."/>
            <person name="Jin H.M."/>
            <person name="Jeon C.O."/>
        </authorList>
    </citation>
    <scope>NUCLEOTIDE SEQUENCE [LARGE SCALE GENOMIC DNA]</scope>
    <source>
        <strain evidence="3 4">MaA-C15</strain>
    </source>
</reference>
<proteinExistence type="predicted"/>
<name>A0A5D4HA48_9HYPH</name>
<dbReference type="InterPro" id="IPR028939">
    <property type="entry name" value="P5C_Rdtase_cat_N"/>
</dbReference>